<evidence type="ECO:0000313" key="1">
    <source>
        <dbReference type="EMBL" id="KAK6735325.1"/>
    </source>
</evidence>
<keyword evidence="2" id="KW-1185">Reference proteome</keyword>
<comment type="caution">
    <text evidence="1">The sequence shown here is derived from an EMBL/GenBank/DDBJ whole genome shotgun (WGS) entry which is preliminary data.</text>
</comment>
<proteinExistence type="predicted"/>
<dbReference type="Proteomes" id="UP001303046">
    <property type="component" value="Unassembled WGS sequence"/>
</dbReference>
<accession>A0ABR1CB51</accession>
<sequence>MSTLTLHSLHNQWLFSVHFDIYAFDSPAQTEKMKMHRILEGGIQPNQRCWGSGRSSRVKSMKAVTLNSRSIS</sequence>
<protein>
    <submittedName>
        <fullName evidence="1">Uncharacterized protein</fullName>
    </submittedName>
</protein>
<gene>
    <name evidence="1" type="primary">Necator_chrII.g6285</name>
    <name evidence="1" type="ORF">RB195_018492</name>
</gene>
<evidence type="ECO:0000313" key="2">
    <source>
        <dbReference type="Proteomes" id="UP001303046"/>
    </source>
</evidence>
<dbReference type="EMBL" id="JAVFWL010000002">
    <property type="protein sequence ID" value="KAK6735325.1"/>
    <property type="molecule type" value="Genomic_DNA"/>
</dbReference>
<reference evidence="1 2" key="1">
    <citation type="submission" date="2023-08" db="EMBL/GenBank/DDBJ databases">
        <title>A Necator americanus chromosomal reference genome.</title>
        <authorList>
            <person name="Ilik V."/>
            <person name="Petrzelkova K.J."/>
            <person name="Pardy F."/>
            <person name="Fuh T."/>
            <person name="Niatou-Singa F.S."/>
            <person name="Gouil Q."/>
            <person name="Baker L."/>
            <person name="Ritchie M.E."/>
            <person name="Jex A.R."/>
            <person name="Gazzola D."/>
            <person name="Li H."/>
            <person name="Toshio Fujiwara R."/>
            <person name="Zhan B."/>
            <person name="Aroian R.V."/>
            <person name="Pafco B."/>
            <person name="Schwarz E.M."/>
        </authorList>
    </citation>
    <scope>NUCLEOTIDE SEQUENCE [LARGE SCALE GENOMIC DNA]</scope>
    <source>
        <strain evidence="1 2">Aroian</strain>
        <tissue evidence="1">Whole animal</tissue>
    </source>
</reference>
<organism evidence="1 2">
    <name type="scientific">Necator americanus</name>
    <name type="common">Human hookworm</name>
    <dbReference type="NCBI Taxonomy" id="51031"/>
    <lineage>
        <taxon>Eukaryota</taxon>
        <taxon>Metazoa</taxon>
        <taxon>Ecdysozoa</taxon>
        <taxon>Nematoda</taxon>
        <taxon>Chromadorea</taxon>
        <taxon>Rhabditida</taxon>
        <taxon>Rhabditina</taxon>
        <taxon>Rhabditomorpha</taxon>
        <taxon>Strongyloidea</taxon>
        <taxon>Ancylostomatidae</taxon>
        <taxon>Bunostominae</taxon>
        <taxon>Necator</taxon>
    </lineage>
</organism>
<name>A0ABR1CB51_NECAM</name>